<gene>
    <name evidence="2" type="ORF">OFUS_LOCUS19492</name>
</gene>
<reference evidence="2" key="1">
    <citation type="submission" date="2022-03" db="EMBL/GenBank/DDBJ databases">
        <authorList>
            <person name="Martin C."/>
        </authorList>
    </citation>
    <scope>NUCLEOTIDE SEQUENCE</scope>
</reference>
<evidence type="ECO:0000313" key="3">
    <source>
        <dbReference type="Proteomes" id="UP000749559"/>
    </source>
</evidence>
<feature type="non-terminal residue" evidence="2">
    <location>
        <position position="106"/>
    </location>
</feature>
<evidence type="ECO:0000313" key="2">
    <source>
        <dbReference type="EMBL" id="CAH1794866.1"/>
    </source>
</evidence>
<comment type="caution">
    <text evidence="2">The sequence shown here is derived from an EMBL/GenBank/DDBJ whole genome shotgun (WGS) entry which is preliminary data.</text>
</comment>
<keyword evidence="3" id="KW-1185">Reference proteome</keyword>
<evidence type="ECO:0000256" key="1">
    <source>
        <dbReference type="SAM" id="MobiDB-lite"/>
    </source>
</evidence>
<dbReference type="AlphaFoldDB" id="A0A8J1U9B9"/>
<feature type="non-terminal residue" evidence="2">
    <location>
        <position position="1"/>
    </location>
</feature>
<sequence>GSKERIMAAMMNLAEQWNNLDSHTLAARLTAKDMTPGGTTDALSKFGSSKQRALQTGFQLIAHAMKIDNYSLGSALMKKDVGPESSNSSLRNLRGSKQRLLSHIMD</sequence>
<dbReference type="Proteomes" id="UP000749559">
    <property type="component" value="Unassembled WGS sequence"/>
</dbReference>
<proteinExistence type="predicted"/>
<protein>
    <submittedName>
        <fullName evidence="2">Uncharacterized protein</fullName>
    </submittedName>
</protein>
<name>A0A8J1U9B9_OWEFU</name>
<accession>A0A8J1U9B9</accession>
<organism evidence="2 3">
    <name type="scientific">Owenia fusiformis</name>
    <name type="common">Polychaete worm</name>
    <dbReference type="NCBI Taxonomy" id="6347"/>
    <lineage>
        <taxon>Eukaryota</taxon>
        <taxon>Metazoa</taxon>
        <taxon>Spiralia</taxon>
        <taxon>Lophotrochozoa</taxon>
        <taxon>Annelida</taxon>
        <taxon>Polychaeta</taxon>
        <taxon>Sedentaria</taxon>
        <taxon>Canalipalpata</taxon>
        <taxon>Sabellida</taxon>
        <taxon>Oweniida</taxon>
        <taxon>Oweniidae</taxon>
        <taxon>Owenia</taxon>
    </lineage>
</organism>
<dbReference type="EMBL" id="CAIIXF020000009">
    <property type="protein sequence ID" value="CAH1794866.1"/>
    <property type="molecule type" value="Genomic_DNA"/>
</dbReference>
<feature type="region of interest" description="Disordered" evidence="1">
    <location>
        <begin position="79"/>
        <end position="106"/>
    </location>
</feature>